<evidence type="ECO:0008006" key="9">
    <source>
        <dbReference type="Google" id="ProtNLM"/>
    </source>
</evidence>
<comment type="subcellular location">
    <subcellularLocation>
        <location evidence="1">Membrane</location>
        <topology evidence="1">Multi-pass membrane protein</topology>
    </subcellularLocation>
</comment>
<dbReference type="EMBL" id="GL996528">
    <property type="protein sequence ID" value="EGV60089.1"/>
    <property type="molecule type" value="Genomic_DNA"/>
</dbReference>
<feature type="transmembrane region" description="Helical" evidence="6">
    <location>
        <begin position="95"/>
        <end position="120"/>
    </location>
</feature>
<evidence type="ECO:0000256" key="1">
    <source>
        <dbReference type="ARBA" id="ARBA00004141"/>
    </source>
</evidence>
<keyword evidence="8" id="KW-1185">Reference proteome</keyword>
<feature type="region of interest" description="Disordered" evidence="5">
    <location>
        <begin position="273"/>
        <end position="324"/>
    </location>
</feature>
<feature type="transmembrane region" description="Helical" evidence="6">
    <location>
        <begin position="169"/>
        <end position="190"/>
    </location>
</feature>
<evidence type="ECO:0000313" key="8">
    <source>
        <dbReference type="Proteomes" id="UP000000707"/>
    </source>
</evidence>
<dbReference type="HOGENOM" id="CLU_828994_0_0_1"/>
<feature type="transmembrane region" description="Helical" evidence="6">
    <location>
        <begin position="196"/>
        <end position="217"/>
    </location>
</feature>
<accession>G3BBV7</accession>
<dbReference type="PANTHER" id="PTHR28013">
    <property type="entry name" value="PROTEIN DCV1-RELATED"/>
    <property type="match status" value="1"/>
</dbReference>
<dbReference type="InterPro" id="IPR009571">
    <property type="entry name" value="SUR7/Rim9-like_fungi"/>
</dbReference>
<dbReference type="KEGG" id="cten:18249984"/>
<dbReference type="GeneID" id="18249984"/>
<feature type="compositionally biased region" description="Polar residues" evidence="5">
    <location>
        <begin position="301"/>
        <end position="313"/>
    </location>
</feature>
<dbReference type="eggNOG" id="ENOG502S1J0">
    <property type="taxonomic scope" value="Eukaryota"/>
</dbReference>
<dbReference type="GO" id="GO:0032153">
    <property type="term" value="C:cell division site"/>
    <property type="evidence" value="ECO:0007669"/>
    <property type="project" value="TreeGrafter"/>
</dbReference>
<dbReference type="STRING" id="590646.G3BBV7"/>
<keyword evidence="3 6" id="KW-1133">Transmembrane helix</keyword>
<dbReference type="OrthoDB" id="4094059at2759"/>
<name>G3BBV7_CANTC</name>
<proteinExistence type="predicted"/>
<feature type="compositionally biased region" description="Basic and acidic residues" evidence="5">
    <location>
        <begin position="314"/>
        <end position="324"/>
    </location>
</feature>
<evidence type="ECO:0000256" key="3">
    <source>
        <dbReference type="ARBA" id="ARBA00022989"/>
    </source>
</evidence>
<reference evidence="7 8" key="1">
    <citation type="journal article" date="2011" name="Proc. Natl. Acad. Sci. U.S.A.">
        <title>Comparative genomics of xylose-fermenting fungi for enhanced biofuel production.</title>
        <authorList>
            <person name="Wohlbach D.J."/>
            <person name="Kuo A."/>
            <person name="Sato T.K."/>
            <person name="Potts K.M."/>
            <person name="Salamov A.A."/>
            <person name="LaButti K.M."/>
            <person name="Sun H."/>
            <person name="Clum A."/>
            <person name="Pangilinan J.L."/>
            <person name="Lindquist E.A."/>
            <person name="Lucas S."/>
            <person name="Lapidus A."/>
            <person name="Jin M."/>
            <person name="Gunawan C."/>
            <person name="Balan V."/>
            <person name="Dale B.E."/>
            <person name="Jeffries T.W."/>
            <person name="Zinkel R."/>
            <person name="Barry K.W."/>
            <person name="Grigoriev I.V."/>
            <person name="Gasch A.P."/>
        </authorList>
    </citation>
    <scope>NUCLEOTIDE SEQUENCE [LARGE SCALE GENOMIC DNA]</scope>
    <source>
        <strain evidence="8">ATCC 10573 / BCRC 21748 / CBS 615 / JCM 9827 / NBRC 10315 / NRRL Y-1498 / VKM Y-70</strain>
    </source>
</reference>
<evidence type="ECO:0000313" key="7">
    <source>
        <dbReference type="EMBL" id="EGV60089.1"/>
    </source>
</evidence>
<feature type="compositionally biased region" description="Polar residues" evidence="5">
    <location>
        <begin position="277"/>
        <end position="286"/>
    </location>
</feature>
<keyword evidence="2 6" id="KW-0812">Transmembrane</keyword>
<evidence type="ECO:0000256" key="5">
    <source>
        <dbReference type="SAM" id="MobiDB-lite"/>
    </source>
</evidence>
<evidence type="ECO:0000256" key="2">
    <source>
        <dbReference type="ARBA" id="ARBA00022692"/>
    </source>
</evidence>
<sequence>MIKTLLTSALLSLVSMVVQLLVVLSVPITGKSIGYSLHLAKYQGVVFGVFGVCDLGSDICSSARIGYDSQRKFQGLSESAIQLPSNARYSISKLLVVHVLAFASSGMVLLCTLCTLLFVWSVNAKHRASVAQESSSESGDLETVAKVSTRNDEKTIIPANVTIQLNFQLVMSMFSCLFSLLGLLSDIILFVPHLSYLGWIQIVPIVFQSIATTLMCWTRRTVFSRRHLEEEYYYANDDMRRPKSFRSRVSDDSASDDGFYVYTNGFYSNYGDREFHNQSQQSNTNSWRRHTPMTNRDDETSVNSSQLNGISNANRDRNEQYDQD</sequence>
<organism evidence="8">
    <name type="scientific">Candida tenuis (strain ATCC 10573 / BCRC 21748 / CBS 615 / JCM 9827 / NBRC 10315 / NRRL Y-1498 / VKM Y-70)</name>
    <name type="common">Yeast</name>
    <name type="synonym">Yamadazyma tenuis</name>
    <dbReference type="NCBI Taxonomy" id="590646"/>
    <lineage>
        <taxon>Eukaryota</taxon>
        <taxon>Fungi</taxon>
        <taxon>Dikarya</taxon>
        <taxon>Ascomycota</taxon>
        <taxon>Saccharomycotina</taxon>
        <taxon>Pichiomycetes</taxon>
        <taxon>Debaryomycetaceae</taxon>
        <taxon>Yamadazyma</taxon>
    </lineage>
</organism>
<keyword evidence="4 6" id="KW-0472">Membrane</keyword>
<dbReference type="GO" id="GO:0035838">
    <property type="term" value="C:growing cell tip"/>
    <property type="evidence" value="ECO:0007669"/>
    <property type="project" value="TreeGrafter"/>
</dbReference>
<dbReference type="InterPro" id="IPR051380">
    <property type="entry name" value="pH-response_reg_palI/RIM9"/>
</dbReference>
<evidence type="ECO:0000256" key="4">
    <source>
        <dbReference type="ARBA" id="ARBA00023136"/>
    </source>
</evidence>
<evidence type="ECO:0000256" key="6">
    <source>
        <dbReference type="SAM" id="Phobius"/>
    </source>
</evidence>
<dbReference type="AlphaFoldDB" id="G3BBV7"/>
<dbReference type="GO" id="GO:0005886">
    <property type="term" value="C:plasma membrane"/>
    <property type="evidence" value="ECO:0007669"/>
    <property type="project" value="InterPro"/>
</dbReference>
<gene>
    <name evidence="7" type="ORF">CANTEDRAFT_136591</name>
</gene>
<dbReference type="Proteomes" id="UP000000707">
    <property type="component" value="Unassembled WGS sequence"/>
</dbReference>
<dbReference type="Pfam" id="PF06687">
    <property type="entry name" value="SUR7"/>
    <property type="match status" value="1"/>
</dbReference>
<dbReference type="PANTHER" id="PTHR28013:SF3">
    <property type="entry name" value="PROTEIN DCV1-RELATED"/>
    <property type="match status" value="1"/>
</dbReference>
<protein>
    <recommendedName>
        <fullName evidence="9">Pali-domain-containing protein</fullName>
    </recommendedName>
</protein>